<dbReference type="EMBL" id="APAT01000019">
    <property type="protein sequence ID" value="EMP55047.1"/>
    <property type="molecule type" value="Genomic_DNA"/>
</dbReference>
<dbReference type="Proteomes" id="UP000011960">
    <property type="component" value="Unassembled WGS sequence"/>
</dbReference>
<dbReference type="AlphaFoldDB" id="M7DBK5"/>
<dbReference type="Pfam" id="PF04365">
    <property type="entry name" value="BrnT_toxin"/>
    <property type="match status" value="1"/>
</dbReference>
<evidence type="ECO:0008006" key="3">
    <source>
        <dbReference type="Google" id="ProtNLM"/>
    </source>
</evidence>
<dbReference type="eggNOG" id="COG2929">
    <property type="taxonomic scope" value="Bacteria"/>
</dbReference>
<proteinExistence type="predicted"/>
<dbReference type="Gene3D" id="3.10.450.530">
    <property type="entry name" value="Ribonuclease toxin, BrnT, of type II toxin-antitoxin system"/>
    <property type="match status" value="1"/>
</dbReference>
<dbReference type="RefSeq" id="WP_008939784.1">
    <property type="nucleotide sequence ID" value="NZ_APAT01000019.1"/>
</dbReference>
<gene>
    <name evidence="1" type="ORF">MSNKSG1_13277</name>
</gene>
<sequence>MIDWRHVTGFEWDEGNSRKNLEKHGVGQFEAEAIFFNKPLLLLEDSKHSQSEIRFHALGETDVERLLHITFTLRNNGSLIRVISARDMHRKERAIYEQVKKDA</sequence>
<protein>
    <recommendedName>
        <fullName evidence="3">BrnT family toxin</fullName>
    </recommendedName>
</protein>
<evidence type="ECO:0000313" key="1">
    <source>
        <dbReference type="EMBL" id="EMP55047.1"/>
    </source>
</evidence>
<reference evidence="1 2" key="1">
    <citation type="journal article" date="2013" name="Genome Announc.">
        <title>Genome Sequence of Hydrothermal Arsenic-Respiring Bacterium Marinobacter santoriniensis NKSG1T.</title>
        <authorList>
            <person name="Handley K.M."/>
            <person name="Upton M."/>
            <person name="Beatson S.A."/>
            <person name="Hery M."/>
            <person name="Lloyd J.R."/>
        </authorList>
    </citation>
    <scope>NUCLEOTIDE SEQUENCE [LARGE SCALE GENOMIC DNA]</scope>
    <source>
        <strain evidence="1 2">NKSG1</strain>
    </source>
</reference>
<organism evidence="1 2">
    <name type="scientific">Marinobacter santoriniensis NKSG1</name>
    <dbReference type="NCBI Taxonomy" id="1288826"/>
    <lineage>
        <taxon>Bacteria</taxon>
        <taxon>Pseudomonadati</taxon>
        <taxon>Pseudomonadota</taxon>
        <taxon>Gammaproteobacteria</taxon>
        <taxon>Pseudomonadales</taxon>
        <taxon>Marinobacteraceae</taxon>
        <taxon>Marinobacter</taxon>
    </lineage>
</organism>
<keyword evidence="2" id="KW-1185">Reference proteome</keyword>
<dbReference type="OrthoDB" id="9798158at2"/>
<comment type="caution">
    <text evidence="1">The sequence shown here is derived from an EMBL/GenBank/DDBJ whole genome shotgun (WGS) entry which is preliminary data.</text>
</comment>
<name>M7DBK5_9GAMM</name>
<dbReference type="InterPro" id="IPR038573">
    <property type="entry name" value="BrnT_sf"/>
</dbReference>
<accession>M7DBK5</accession>
<evidence type="ECO:0000313" key="2">
    <source>
        <dbReference type="Proteomes" id="UP000011960"/>
    </source>
</evidence>
<dbReference type="InterPro" id="IPR007460">
    <property type="entry name" value="BrnT_toxin"/>
</dbReference>